<name>A0ABU5TAG3_9MICC</name>
<dbReference type="EMBL" id="JAYGGQ010000016">
    <property type="protein sequence ID" value="MEA5456664.1"/>
    <property type="molecule type" value="Genomic_DNA"/>
</dbReference>
<evidence type="ECO:0000313" key="2">
    <source>
        <dbReference type="EMBL" id="MEA5456664.1"/>
    </source>
</evidence>
<keyword evidence="3" id="KW-1185">Reference proteome</keyword>
<dbReference type="RefSeq" id="WP_323280562.1">
    <property type="nucleotide sequence ID" value="NZ_JAYGGQ010000016.1"/>
</dbReference>
<comment type="caution">
    <text evidence="2">The sequence shown here is derived from an EMBL/GenBank/DDBJ whole genome shotgun (WGS) entry which is preliminary data.</text>
</comment>
<feature type="region of interest" description="Disordered" evidence="1">
    <location>
        <begin position="38"/>
        <end position="84"/>
    </location>
</feature>
<evidence type="ECO:0000256" key="1">
    <source>
        <dbReference type="SAM" id="MobiDB-lite"/>
    </source>
</evidence>
<reference evidence="2 3" key="1">
    <citation type="submission" date="2023-12" db="EMBL/GenBank/DDBJ databases">
        <title>Sinomonas terricola sp. nov, isolated from litchi orchard soil in Guangdong, PR China.</title>
        <authorList>
            <person name="Jiaxin W."/>
            <person name="Yang Z."/>
            <person name="Honghui Z."/>
        </authorList>
    </citation>
    <scope>NUCLEOTIDE SEQUENCE [LARGE SCALE GENOMIC DNA]</scope>
    <source>
        <strain evidence="2 3">JGH33</strain>
    </source>
</reference>
<sequence length="238" mass="24574">MLTFGFAAALAATAVAHQLGLDAHEQLRAEVAQQLAVSVPEPSASPTSTPVPTTASGPSASTAFGGRSSSTPEPSRTPTSSPTLAAAMPPTKFSWPAAGLSVDVVPADWSAGQLVDPVLDANNFDPVAHWLKGTGQGGAVRPVVLAAHTCHAGVRLCTDATFPFNRLSYPGWAIGQPASLADANGRVISCSLDSRKVVDKTQEFAFPNDPCLVVAFSCNYGNPDAQIVLLTFRCGQCT</sequence>
<gene>
    <name evidence="2" type="ORF">SPF06_18225</name>
</gene>
<dbReference type="Proteomes" id="UP001304769">
    <property type="component" value="Unassembled WGS sequence"/>
</dbReference>
<accession>A0ABU5TAG3</accession>
<organism evidence="2 3">
    <name type="scientific">Sinomonas terricola</name>
    <dbReference type="NCBI Taxonomy" id="3110330"/>
    <lineage>
        <taxon>Bacteria</taxon>
        <taxon>Bacillati</taxon>
        <taxon>Actinomycetota</taxon>
        <taxon>Actinomycetes</taxon>
        <taxon>Micrococcales</taxon>
        <taxon>Micrococcaceae</taxon>
        <taxon>Sinomonas</taxon>
    </lineage>
</organism>
<evidence type="ECO:0000313" key="3">
    <source>
        <dbReference type="Proteomes" id="UP001304769"/>
    </source>
</evidence>
<proteinExistence type="predicted"/>
<protein>
    <submittedName>
        <fullName evidence="2">Uncharacterized protein</fullName>
    </submittedName>
</protein>